<dbReference type="AlphaFoldDB" id="W6XY87"/>
<evidence type="ECO:0000313" key="2">
    <source>
        <dbReference type="EMBL" id="EUC32422.1"/>
    </source>
</evidence>
<name>W6XY87_COCC2</name>
<reference evidence="2 3" key="1">
    <citation type="journal article" date="2013" name="PLoS Genet.">
        <title>Comparative genome structure, secondary metabolite, and effector coding capacity across Cochliobolus pathogens.</title>
        <authorList>
            <person name="Condon B.J."/>
            <person name="Leng Y."/>
            <person name="Wu D."/>
            <person name="Bushley K.E."/>
            <person name="Ohm R.A."/>
            <person name="Otillar R."/>
            <person name="Martin J."/>
            <person name="Schackwitz W."/>
            <person name="Grimwood J."/>
            <person name="MohdZainudin N."/>
            <person name="Xue C."/>
            <person name="Wang R."/>
            <person name="Manning V.A."/>
            <person name="Dhillon B."/>
            <person name="Tu Z.J."/>
            <person name="Steffenson B.J."/>
            <person name="Salamov A."/>
            <person name="Sun H."/>
            <person name="Lowry S."/>
            <person name="LaButti K."/>
            <person name="Han J."/>
            <person name="Copeland A."/>
            <person name="Lindquist E."/>
            <person name="Barry K."/>
            <person name="Schmutz J."/>
            <person name="Baker S.E."/>
            <person name="Ciuffetti L.M."/>
            <person name="Grigoriev I.V."/>
            <person name="Zhong S."/>
            <person name="Turgeon B.G."/>
        </authorList>
    </citation>
    <scope>NUCLEOTIDE SEQUENCE [LARGE SCALE GENOMIC DNA]</scope>
    <source>
        <strain evidence="2 3">26-R-13</strain>
    </source>
</reference>
<dbReference type="Proteomes" id="UP000053841">
    <property type="component" value="Unassembled WGS sequence"/>
</dbReference>
<gene>
    <name evidence="2" type="ORF">COCCADRAFT_98806</name>
</gene>
<evidence type="ECO:0000256" key="1">
    <source>
        <dbReference type="SAM" id="MobiDB-lite"/>
    </source>
</evidence>
<dbReference type="KEGG" id="bze:COCCADRAFT_98806"/>
<protein>
    <submittedName>
        <fullName evidence="2">Uncharacterized protein</fullName>
    </submittedName>
</protein>
<dbReference type="GeneID" id="19154667"/>
<dbReference type="RefSeq" id="XP_007713306.1">
    <property type="nucleotide sequence ID" value="XM_007715116.1"/>
</dbReference>
<feature type="region of interest" description="Disordered" evidence="1">
    <location>
        <begin position="1"/>
        <end position="20"/>
    </location>
</feature>
<proteinExistence type="predicted"/>
<accession>W6XY87</accession>
<dbReference type="EMBL" id="KI964634">
    <property type="protein sequence ID" value="EUC32422.1"/>
    <property type="molecule type" value="Genomic_DNA"/>
</dbReference>
<evidence type="ECO:0000313" key="3">
    <source>
        <dbReference type="Proteomes" id="UP000053841"/>
    </source>
</evidence>
<keyword evidence="3" id="KW-1185">Reference proteome</keyword>
<sequence>MLGLDKTSANKSDQRRLNTRTCTRGPSLPYLDIWWAAYGLRFWPAGCVAREPQVLRCIQHGQV</sequence>
<dbReference type="HOGENOM" id="CLU_2885461_0_0_1"/>
<organism evidence="2 3">
    <name type="scientific">Cochliobolus carbonum (strain 26-R-13)</name>
    <name type="common">Maize leaf spot fungus</name>
    <name type="synonym">Bipolaris zeicola</name>
    <dbReference type="NCBI Taxonomy" id="930089"/>
    <lineage>
        <taxon>Eukaryota</taxon>
        <taxon>Fungi</taxon>
        <taxon>Dikarya</taxon>
        <taxon>Ascomycota</taxon>
        <taxon>Pezizomycotina</taxon>
        <taxon>Dothideomycetes</taxon>
        <taxon>Pleosporomycetidae</taxon>
        <taxon>Pleosporales</taxon>
        <taxon>Pleosporineae</taxon>
        <taxon>Pleosporaceae</taxon>
        <taxon>Bipolaris</taxon>
    </lineage>
</organism>